<reference evidence="11 12" key="1">
    <citation type="submission" date="2019-03" db="EMBL/GenBank/DDBJ databases">
        <title>Genomic Encyclopedia of Archaeal and Bacterial Type Strains, Phase II (KMG-II): from individual species to whole genera.</title>
        <authorList>
            <person name="Goeker M."/>
        </authorList>
    </citation>
    <scope>NUCLEOTIDE SEQUENCE [LARGE SCALE GENOMIC DNA]</scope>
    <source>
        <strain evidence="11 12">DSM 15388</strain>
    </source>
</reference>
<dbReference type="FunFam" id="3.40.50.12230:FF:000001">
    <property type="entry name" value="Methionyl-tRNA formyltransferase"/>
    <property type="match status" value="1"/>
</dbReference>
<evidence type="ECO:0000256" key="6">
    <source>
        <dbReference type="ARBA" id="ARBA00022917"/>
    </source>
</evidence>
<dbReference type="PANTHER" id="PTHR11138:SF5">
    <property type="entry name" value="METHIONYL-TRNA FORMYLTRANSFERASE, MITOCHONDRIAL"/>
    <property type="match status" value="1"/>
</dbReference>
<dbReference type="SUPFAM" id="SSF50486">
    <property type="entry name" value="FMT C-terminal domain-like"/>
    <property type="match status" value="1"/>
</dbReference>
<dbReference type="EC" id="2.1.2.9" evidence="3 8"/>
<comment type="caution">
    <text evidence="11">The sequence shown here is derived from an EMBL/GenBank/DDBJ whole genome shotgun (WGS) entry which is preliminary data.</text>
</comment>
<evidence type="ECO:0000256" key="4">
    <source>
        <dbReference type="ARBA" id="ARBA00016014"/>
    </source>
</evidence>
<feature type="domain" description="Formyl transferase C-terminal" evidence="10">
    <location>
        <begin position="205"/>
        <end position="301"/>
    </location>
</feature>
<dbReference type="AlphaFoldDB" id="A0A4R3ICJ7"/>
<dbReference type="InterPro" id="IPR005793">
    <property type="entry name" value="Formyl_trans_C"/>
</dbReference>
<sequence>MSLRIIFAGSPEFAAEHLKTLIASEHEVVAVYSQPDRPAGRGRKLTASPVKAVALENDIPVEQPLNFKTEESVATLRGYNADIMVVVAYGIILPQVVLDAPRLGCINVHASVLPRWRGAAPIHRALLAGDDKSGVTIMQMDAGLDTGDMLIVSECPIQADDTSEQLHDRLIEIGQPALLEALAQLEAGRAKPVKQDDARANYAHKLEKSEGLIDWHKTAAQIDCQIRGLTPWPGAFTSWQGQNVRIHKARPCSDTTAAQPGAIVAMSANGFEVATGSGTLLLEVLQMPGKKAMSARDILNARKAAFEESPVFGL</sequence>
<evidence type="ECO:0000313" key="11">
    <source>
        <dbReference type="EMBL" id="TCS43895.1"/>
    </source>
</evidence>
<evidence type="ECO:0000259" key="10">
    <source>
        <dbReference type="Pfam" id="PF02911"/>
    </source>
</evidence>
<dbReference type="InterPro" id="IPR041711">
    <property type="entry name" value="Met-tRNA-FMT_N"/>
</dbReference>
<evidence type="ECO:0000259" key="9">
    <source>
        <dbReference type="Pfam" id="PF00551"/>
    </source>
</evidence>
<dbReference type="Pfam" id="PF00551">
    <property type="entry name" value="Formyl_trans_N"/>
    <property type="match status" value="1"/>
</dbReference>
<dbReference type="GO" id="GO:0004479">
    <property type="term" value="F:methionyl-tRNA formyltransferase activity"/>
    <property type="evidence" value="ECO:0007669"/>
    <property type="project" value="UniProtKB-UniRule"/>
</dbReference>
<dbReference type="OrthoDB" id="9802815at2"/>
<comment type="function">
    <text evidence="1 8">Attaches a formyl group to the free amino group of methionyl-tRNA(fMet). The formyl group appears to play a dual role in the initiator identity of N-formylmethionyl-tRNA by promoting its recognition by IF2 and preventing the misappropriation of this tRNA by the elongation apparatus.</text>
</comment>
<dbReference type="Gene3D" id="3.10.25.10">
    <property type="entry name" value="Formyl transferase, C-terminal domain"/>
    <property type="match status" value="1"/>
</dbReference>
<evidence type="ECO:0000256" key="3">
    <source>
        <dbReference type="ARBA" id="ARBA00012261"/>
    </source>
</evidence>
<evidence type="ECO:0000256" key="5">
    <source>
        <dbReference type="ARBA" id="ARBA00022679"/>
    </source>
</evidence>
<dbReference type="Proteomes" id="UP000295793">
    <property type="component" value="Unassembled WGS sequence"/>
</dbReference>
<dbReference type="SUPFAM" id="SSF53328">
    <property type="entry name" value="Formyltransferase"/>
    <property type="match status" value="1"/>
</dbReference>
<evidence type="ECO:0000256" key="8">
    <source>
        <dbReference type="HAMAP-Rule" id="MF_00182"/>
    </source>
</evidence>
<feature type="domain" description="Formyl transferase N-terminal" evidence="9">
    <location>
        <begin position="4"/>
        <end position="182"/>
    </location>
</feature>
<dbReference type="FunFam" id="3.40.50.170:FF:000003">
    <property type="entry name" value="Methionyl-tRNA formyltransferase"/>
    <property type="match status" value="1"/>
</dbReference>
<comment type="catalytic activity">
    <reaction evidence="7 8">
        <text>L-methionyl-tRNA(fMet) + (6R)-10-formyltetrahydrofolate = N-formyl-L-methionyl-tRNA(fMet) + (6S)-5,6,7,8-tetrahydrofolate + H(+)</text>
        <dbReference type="Rhea" id="RHEA:24380"/>
        <dbReference type="Rhea" id="RHEA-COMP:9952"/>
        <dbReference type="Rhea" id="RHEA-COMP:9953"/>
        <dbReference type="ChEBI" id="CHEBI:15378"/>
        <dbReference type="ChEBI" id="CHEBI:57453"/>
        <dbReference type="ChEBI" id="CHEBI:78530"/>
        <dbReference type="ChEBI" id="CHEBI:78844"/>
        <dbReference type="ChEBI" id="CHEBI:195366"/>
        <dbReference type="EC" id="2.1.2.9"/>
    </reaction>
</comment>
<evidence type="ECO:0000313" key="12">
    <source>
        <dbReference type="Proteomes" id="UP000295793"/>
    </source>
</evidence>
<organism evidence="11 12">
    <name type="scientific">Reinekea marinisedimentorum</name>
    <dbReference type="NCBI Taxonomy" id="230495"/>
    <lineage>
        <taxon>Bacteria</taxon>
        <taxon>Pseudomonadati</taxon>
        <taxon>Pseudomonadota</taxon>
        <taxon>Gammaproteobacteria</taxon>
        <taxon>Oceanospirillales</taxon>
        <taxon>Saccharospirillaceae</taxon>
        <taxon>Reinekea</taxon>
    </lineage>
</organism>
<dbReference type="InterPro" id="IPR011034">
    <property type="entry name" value="Formyl_transferase-like_C_sf"/>
</dbReference>
<dbReference type="InterPro" id="IPR001555">
    <property type="entry name" value="GART_AS"/>
</dbReference>
<dbReference type="InterPro" id="IPR002376">
    <property type="entry name" value="Formyl_transf_N"/>
</dbReference>
<comment type="similarity">
    <text evidence="2 8">Belongs to the Fmt family.</text>
</comment>
<evidence type="ECO:0000256" key="2">
    <source>
        <dbReference type="ARBA" id="ARBA00010699"/>
    </source>
</evidence>
<dbReference type="PANTHER" id="PTHR11138">
    <property type="entry name" value="METHIONYL-TRNA FORMYLTRANSFERASE"/>
    <property type="match status" value="1"/>
</dbReference>
<dbReference type="CDD" id="cd08704">
    <property type="entry name" value="Met_tRNA_FMT_C"/>
    <property type="match status" value="1"/>
</dbReference>
<evidence type="ECO:0000256" key="1">
    <source>
        <dbReference type="ARBA" id="ARBA00002606"/>
    </source>
</evidence>
<accession>A0A4R3ICJ7</accession>
<gene>
    <name evidence="8" type="primary">fmt</name>
    <name evidence="11" type="ORF">BCF53_101238</name>
</gene>
<dbReference type="InterPro" id="IPR036477">
    <property type="entry name" value="Formyl_transf_N_sf"/>
</dbReference>
<dbReference type="InterPro" id="IPR005794">
    <property type="entry name" value="Fmt"/>
</dbReference>
<feature type="binding site" evidence="8">
    <location>
        <begin position="111"/>
        <end position="114"/>
    </location>
    <ligand>
        <name>(6S)-5,6,7,8-tetrahydrofolate</name>
        <dbReference type="ChEBI" id="CHEBI:57453"/>
    </ligand>
</feature>
<dbReference type="RefSeq" id="WP_132699039.1">
    <property type="nucleotide sequence ID" value="NZ_SLZR01000001.1"/>
</dbReference>
<dbReference type="PROSITE" id="PS00373">
    <property type="entry name" value="GART"/>
    <property type="match status" value="1"/>
</dbReference>
<dbReference type="GO" id="GO:0005829">
    <property type="term" value="C:cytosol"/>
    <property type="evidence" value="ECO:0007669"/>
    <property type="project" value="TreeGrafter"/>
</dbReference>
<protein>
    <recommendedName>
        <fullName evidence="4 8">Methionyl-tRNA formyltransferase</fullName>
        <ecNumber evidence="3 8">2.1.2.9</ecNumber>
    </recommendedName>
</protein>
<dbReference type="Gene3D" id="3.40.50.170">
    <property type="entry name" value="Formyl transferase, N-terminal domain"/>
    <property type="match status" value="1"/>
</dbReference>
<keyword evidence="6 8" id="KW-0648">Protein biosynthesis</keyword>
<proteinExistence type="inferred from homology"/>
<name>A0A4R3ICJ7_9GAMM</name>
<dbReference type="HAMAP" id="MF_00182">
    <property type="entry name" value="Formyl_trans"/>
    <property type="match status" value="1"/>
</dbReference>
<evidence type="ECO:0000256" key="7">
    <source>
        <dbReference type="ARBA" id="ARBA00048558"/>
    </source>
</evidence>
<dbReference type="Pfam" id="PF02911">
    <property type="entry name" value="Formyl_trans_C"/>
    <property type="match status" value="1"/>
</dbReference>
<dbReference type="InterPro" id="IPR044135">
    <property type="entry name" value="Met-tRNA-FMT_C"/>
</dbReference>
<dbReference type="InterPro" id="IPR037022">
    <property type="entry name" value="Formyl_trans_C_sf"/>
</dbReference>
<keyword evidence="5 8" id="KW-0808">Transferase</keyword>
<dbReference type="EMBL" id="SLZR01000001">
    <property type="protein sequence ID" value="TCS43895.1"/>
    <property type="molecule type" value="Genomic_DNA"/>
</dbReference>
<keyword evidence="12" id="KW-1185">Reference proteome</keyword>
<dbReference type="CDD" id="cd08646">
    <property type="entry name" value="FMT_core_Met-tRNA-FMT_N"/>
    <property type="match status" value="1"/>
</dbReference>
<dbReference type="NCBIfam" id="TIGR00460">
    <property type="entry name" value="fmt"/>
    <property type="match status" value="1"/>
</dbReference>